<evidence type="ECO:0000313" key="2">
    <source>
        <dbReference type="Proteomes" id="UP000187013"/>
    </source>
</evidence>
<dbReference type="Proteomes" id="UP000187013">
    <property type="component" value="Unassembled WGS sequence"/>
</dbReference>
<accession>A0A1Q3A3J5</accession>
<comment type="caution">
    <text evidence="1">The sequence shown here is derived from an EMBL/GenBank/DDBJ whole genome shotgun (WGS) entry which is preliminary data.</text>
</comment>
<dbReference type="AlphaFoldDB" id="A0A1Q3A3J5"/>
<dbReference type="EMBL" id="BDGX01000021">
    <property type="protein sequence ID" value="GAV50227.1"/>
    <property type="molecule type" value="Genomic_DNA"/>
</dbReference>
<dbReference type="eggNOG" id="ENOG502S7MJ">
    <property type="taxonomic scope" value="Eukaryota"/>
</dbReference>
<proteinExistence type="predicted"/>
<reference evidence="1 2" key="1">
    <citation type="submission" date="2016-08" db="EMBL/GenBank/DDBJ databases">
        <title>Draft genome sequence of allopolyploid Zygosaccharomyces rouxii.</title>
        <authorList>
            <person name="Watanabe J."/>
            <person name="Uehara K."/>
            <person name="Mogi Y."/>
            <person name="Tsukioka Y."/>
        </authorList>
    </citation>
    <scope>NUCLEOTIDE SEQUENCE [LARGE SCALE GENOMIC DNA]</scope>
    <source>
        <strain evidence="1 2">NBRC 110957</strain>
    </source>
</reference>
<dbReference type="OMA" id="EHIQPFP"/>
<protein>
    <submittedName>
        <fullName evidence="1">Uncharacterized protein</fullName>
    </submittedName>
</protein>
<gene>
    <name evidence="1" type="ORF">ZYGR_0U00830</name>
</gene>
<evidence type="ECO:0000313" key="1">
    <source>
        <dbReference type="EMBL" id="GAV50227.1"/>
    </source>
</evidence>
<name>A0A1Q3A3J5_ZYGRO</name>
<sequence>MSQAFVINNIPSSVSDVTLLRFIRENSALCNVEHIQPFPDAYHHINDKAGTKSVQVFFNNDEEGKLLTKLFEDQGTTERLVHLEDSVGNDVLVNRVPVRRISVTGC</sequence>
<organism evidence="1 2">
    <name type="scientific">Zygosaccharomyces rouxii</name>
    <dbReference type="NCBI Taxonomy" id="4956"/>
    <lineage>
        <taxon>Eukaryota</taxon>
        <taxon>Fungi</taxon>
        <taxon>Dikarya</taxon>
        <taxon>Ascomycota</taxon>
        <taxon>Saccharomycotina</taxon>
        <taxon>Saccharomycetes</taxon>
        <taxon>Saccharomycetales</taxon>
        <taxon>Saccharomycetaceae</taxon>
        <taxon>Zygosaccharomyces</taxon>
    </lineage>
</organism>
<dbReference type="OrthoDB" id="4066074at2759"/>